<dbReference type="CDD" id="cd01648">
    <property type="entry name" value="TERT"/>
    <property type="match status" value="1"/>
</dbReference>
<evidence type="ECO:0000256" key="8">
    <source>
        <dbReference type="ARBA" id="ARBA00022842"/>
    </source>
</evidence>
<sequence length="1035" mass="120309">MYSRFKNNILCAYYPNIATLYEFLTAHCGNQIELIQEEDQDDYINLLKTSLINDTERSFSRYCYQLGRDTNDNFEEVLNEVIKVLVKESEREKPPNILSLGFNEIRYRPGELQTEYENTCLHYIRRLPAMKLLYSRLGKTAMRYLLKSTSIFLSFPNNSYLQVTGIAISELPNPKDHTHWTSSQEAPEKISSHKILERTSSVVTLIEEAMQGTFERTLSEETLIEEGIQGTFERTLSNETLVEELNGENYQSEVVSKKRTLDDSDSQSEKNFKATKYNNNDSIRTFQKSNMIHTDFSEVNSTGGKRKPSDLIFNRPKMFFCSTTCNFDGSVWIGLPKHHILNTTKVSTDDVIRHIFPKQFGLCNVFDINNNEQPSEQSLFSLYQNRTENSNADIPHRLVQVLPMINKMISRHKKLRYIILPMLNRYCPVKTQGELSASSADKQTQDKLSSSTDDDSSIQNLNFHSNIFQVTTFVRAVLNNVIPEEFWGCDDNKRIILKAIENFIALRRYEVFSLHDVLKKFKTKPCKWLVVEGNKNNKIEADKRTELLYEFIWWIFDCFVIPLLKTTFYITTNSTYKHRLFYYRHDVWLRIAKCGEESLSLKGIYKEISPEVEKEFLDKSILGYSTVRFLPKDSNGTVRPIINLSRAQKMSEEDGQAQSVNTILRDAFQVLTFEKDKQLLDKESSILSGSVFGFDEIYERLKDFKRKLAENGYTGIRPRLYFAKVDVQGCFESINQDQVLEIVKDIIEEDAKYAIHKYDVVYRKAGAVRAFHDHYIDSGDDAPDFPNFARESALKFQSSVFVDRVKESYIDGEYIIKLLESHIKYNLVKIGNKSYRQQEGIPQGSIVSSLLCSFYFGAMERDVFPFVKHDDGVSKYIDFKGTDKNKVERFLIAMHEEHPKYKCIVKSDKSLTNFDAIINGKPIKKLSNTFDFPWCGILIDTFTLNCKVDYMRYSTAHISDSLTIKTRNSKETLKQKMNELGMHAFHRILTRKQTSYKQLLEYLKSKIHNSPIKRVKLLQSTIDRNNSKIFENLRY</sequence>
<keyword evidence="17" id="KW-1185">Reference proteome</keyword>
<evidence type="ECO:0000259" key="15">
    <source>
        <dbReference type="PROSITE" id="PS50878"/>
    </source>
</evidence>
<dbReference type="AlphaFoldDB" id="A0A9N8VBP1"/>
<dbReference type="PROSITE" id="PS50878">
    <property type="entry name" value="RT_POL"/>
    <property type="match status" value="1"/>
</dbReference>
<evidence type="ECO:0000313" key="16">
    <source>
        <dbReference type="EMBL" id="CAG8447470.1"/>
    </source>
</evidence>
<dbReference type="PRINTS" id="PR01365">
    <property type="entry name" value="TELOMERASERT"/>
</dbReference>
<dbReference type="GO" id="GO:0070034">
    <property type="term" value="F:telomerase RNA binding"/>
    <property type="evidence" value="ECO:0007669"/>
    <property type="project" value="TreeGrafter"/>
</dbReference>
<dbReference type="Pfam" id="PF11474">
    <property type="entry name" value="TEN_TERT"/>
    <property type="match status" value="1"/>
</dbReference>
<name>A0A9N8VBP1_9GLOM</name>
<comment type="caution">
    <text evidence="16">The sequence shown here is derived from an EMBL/GenBank/DDBJ whole genome shotgun (WGS) entry which is preliminary data.</text>
</comment>
<keyword evidence="4 13" id="KW-0158">Chromosome</keyword>
<evidence type="ECO:0000256" key="4">
    <source>
        <dbReference type="ARBA" id="ARBA00022454"/>
    </source>
</evidence>
<keyword evidence="9 13" id="KW-0779">Telomere</keyword>
<evidence type="ECO:0000256" key="1">
    <source>
        <dbReference type="ARBA" id="ARBA00008001"/>
    </source>
</evidence>
<comment type="catalytic activity">
    <reaction evidence="12 13">
        <text>DNA(n) + a 2'-deoxyribonucleoside 5'-triphosphate = DNA(n+1) + diphosphate</text>
        <dbReference type="Rhea" id="RHEA:22508"/>
        <dbReference type="Rhea" id="RHEA-COMP:17339"/>
        <dbReference type="Rhea" id="RHEA-COMP:17340"/>
        <dbReference type="ChEBI" id="CHEBI:33019"/>
        <dbReference type="ChEBI" id="CHEBI:61560"/>
        <dbReference type="ChEBI" id="CHEBI:173112"/>
        <dbReference type="EC" id="2.7.7.49"/>
    </reaction>
</comment>
<dbReference type="EMBL" id="CAJVPY010000063">
    <property type="protein sequence ID" value="CAG8447470.1"/>
    <property type="molecule type" value="Genomic_DNA"/>
</dbReference>
<dbReference type="Gene3D" id="1.10.132.70">
    <property type="match status" value="1"/>
</dbReference>
<dbReference type="GO" id="GO:0046872">
    <property type="term" value="F:metal ion binding"/>
    <property type="evidence" value="ECO:0007669"/>
    <property type="project" value="UniProtKB-KW"/>
</dbReference>
<dbReference type="PANTHER" id="PTHR12066:SF0">
    <property type="entry name" value="TELOMERASE REVERSE TRANSCRIPTASE"/>
    <property type="match status" value="1"/>
</dbReference>
<reference evidence="16" key="1">
    <citation type="submission" date="2021-06" db="EMBL/GenBank/DDBJ databases">
        <authorList>
            <person name="Kallberg Y."/>
            <person name="Tangrot J."/>
            <person name="Rosling A."/>
        </authorList>
    </citation>
    <scope>NUCLEOTIDE SEQUENCE</scope>
    <source>
        <strain evidence="16">MA453B</strain>
    </source>
</reference>
<evidence type="ECO:0000256" key="5">
    <source>
        <dbReference type="ARBA" id="ARBA00022679"/>
    </source>
</evidence>
<dbReference type="GO" id="GO:0000333">
    <property type="term" value="C:telomerase catalytic core complex"/>
    <property type="evidence" value="ECO:0007669"/>
    <property type="project" value="TreeGrafter"/>
</dbReference>
<feature type="compositionally biased region" description="Polar residues" evidence="14">
    <location>
        <begin position="437"/>
        <end position="448"/>
    </location>
</feature>
<evidence type="ECO:0000313" key="17">
    <source>
        <dbReference type="Proteomes" id="UP000789405"/>
    </source>
</evidence>
<keyword evidence="7 13" id="KW-0479">Metal-binding</keyword>
<dbReference type="PANTHER" id="PTHR12066">
    <property type="entry name" value="TELOMERASE REVERSE TRANSCRIPTASE"/>
    <property type="match status" value="1"/>
</dbReference>
<dbReference type="InterPro" id="IPR000477">
    <property type="entry name" value="RT_dom"/>
</dbReference>
<keyword evidence="6 13" id="KW-0548">Nucleotidyltransferase</keyword>
<dbReference type="SMART" id="SM00975">
    <property type="entry name" value="Telomerase_RBD"/>
    <property type="match status" value="1"/>
</dbReference>
<accession>A0A9N8VBP1</accession>
<evidence type="ECO:0000256" key="3">
    <source>
        <dbReference type="ARBA" id="ARBA00016182"/>
    </source>
</evidence>
<keyword evidence="11 13" id="KW-0539">Nucleus</keyword>
<gene>
    <name evidence="16" type="ORF">DERYTH_LOCUS308</name>
</gene>
<comment type="similarity">
    <text evidence="1 13">Belongs to the reverse transcriptase family. Telomerase subfamily.</text>
</comment>
<dbReference type="GO" id="GO:0042162">
    <property type="term" value="F:telomeric DNA binding"/>
    <property type="evidence" value="ECO:0007669"/>
    <property type="project" value="TreeGrafter"/>
</dbReference>
<dbReference type="GO" id="GO:0000781">
    <property type="term" value="C:chromosome, telomeric region"/>
    <property type="evidence" value="ECO:0007669"/>
    <property type="project" value="UniProtKB-SubCell"/>
</dbReference>
<dbReference type="EC" id="2.7.7.49" evidence="2 13"/>
<evidence type="ECO:0000256" key="2">
    <source>
        <dbReference type="ARBA" id="ARBA00012493"/>
    </source>
</evidence>
<evidence type="ECO:0000256" key="14">
    <source>
        <dbReference type="SAM" id="MobiDB-lite"/>
    </source>
</evidence>
<evidence type="ECO:0000256" key="11">
    <source>
        <dbReference type="ARBA" id="ARBA00023242"/>
    </source>
</evidence>
<feature type="region of interest" description="Disordered" evidence="14">
    <location>
        <begin position="437"/>
        <end position="456"/>
    </location>
</feature>
<evidence type="ECO:0000256" key="12">
    <source>
        <dbReference type="ARBA" id="ARBA00048173"/>
    </source>
</evidence>
<dbReference type="GO" id="GO:0003720">
    <property type="term" value="F:telomerase activity"/>
    <property type="evidence" value="ECO:0007669"/>
    <property type="project" value="InterPro"/>
</dbReference>
<evidence type="ECO:0000256" key="9">
    <source>
        <dbReference type="ARBA" id="ARBA00022895"/>
    </source>
</evidence>
<evidence type="ECO:0000256" key="13">
    <source>
        <dbReference type="RuleBase" id="RU365061"/>
    </source>
</evidence>
<keyword evidence="5 13" id="KW-0808">Transferase</keyword>
<dbReference type="InterPro" id="IPR021891">
    <property type="entry name" value="Telomerase_RBD"/>
</dbReference>
<keyword evidence="10 13" id="KW-0695">RNA-directed DNA polymerase</keyword>
<dbReference type="InterPro" id="IPR049915">
    <property type="entry name" value="TERT_TEN"/>
</dbReference>
<keyword evidence="8 13" id="KW-0460">Magnesium</keyword>
<dbReference type="InterPro" id="IPR003545">
    <property type="entry name" value="Telomerase_RT"/>
</dbReference>
<dbReference type="OrthoDB" id="289721at2759"/>
<evidence type="ECO:0000256" key="7">
    <source>
        <dbReference type="ARBA" id="ARBA00022723"/>
    </source>
</evidence>
<dbReference type="Proteomes" id="UP000789405">
    <property type="component" value="Unassembled WGS sequence"/>
</dbReference>
<feature type="domain" description="Reverse transcriptase" evidence="15">
    <location>
        <begin position="611"/>
        <end position="939"/>
    </location>
</feature>
<organism evidence="16 17">
    <name type="scientific">Dentiscutata erythropus</name>
    <dbReference type="NCBI Taxonomy" id="1348616"/>
    <lineage>
        <taxon>Eukaryota</taxon>
        <taxon>Fungi</taxon>
        <taxon>Fungi incertae sedis</taxon>
        <taxon>Mucoromycota</taxon>
        <taxon>Glomeromycotina</taxon>
        <taxon>Glomeromycetes</taxon>
        <taxon>Diversisporales</taxon>
        <taxon>Gigasporaceae</taxon>
        <taxon>Dentiscutata</taxon>
    </lineage>
</organism>
<dbReference type="Pfam" id="PF12009">
    <property type="entry name" value="Telomerase_RBD"/>
    <property type="match status" value="1"/>
</dbReference>
<proteinExistence type="inferred from homology"/>
<evidence type="ECO:0000256" key="6">
    <source>
        <dbReference type="ARBA" id="ARBA00022695"/>
    </source>
</evidence>
<comment type="subcellular location">
    <subcellularLocation>
        <location evidence="13">Nucleus</location>
    </subcellularLocation>
    <subcellularLocation>
        <location evidence="13">Chromosome</location>
        <location evidence="13">Telomere</location>
    </subcellularLocation>
</comment>
<evidence type="ECO:0000256" key="10">
    <source>
        <dbReference type="ARBA" id="ARBA00022918"/>
    </source>
</evidence>
<comment type="function">
    <text evidence="13">Telomerase is a ribonucleoprotein enzyme essential for the replication of chromosome termini in most eukaryotes. It elongates telomeres. It is a reverse transcriptase that adds simple sequence repeats to chromosome ends by copying a template sequence within the RNA component of the enzyme.</text>
</comment>
<protein>
    <recommendedName>
        <fullName evidence="3 13">Telomerase reverse transcriptase</fullName>
        <ecNumber evidence="2 13">2.7.7.49</ecNumber>
    </recommendedName>
    <alternativeName>
        <fullName evidence="13">Telomerase catalytic subunit</fullName>
    </alternativeName>
</protein>
<dbReference type="GO" id="GO:0007004">
    <property type="term" value="P:telomere maintenance via telomerase"/>
    <property type="evidence" value="ECO:0007669"/>
    <property type="project" value="TreeGrafter"/>
</dbReference>